<evidence type="ECO:0000313" key="5">
    <source>
        <dbReference type="Proteomes" id="UP000654670"/>
    </source>
</evidence>
<reference evidence="4" key="1">
    <citation type="journal article" date="2014" name="Int. J. Syst. Evol. Microbiol.">
        <title>Complete genome sequence of Corynebacterium casei LMG S-19264T (=DSM 44701T), isolated from a smear-ripened cheese.</title>
        <authorList>
            <consortium name="US DOE Joint Genome Institute (JGI-PGF)"/>
            <person name="Walter F."/>
            <person name="Albersmeier A."/>
            <person name="Kalinowski J."/>
            <person name="Ruckert C."/>
        </authorList>
    </citation>
    <scope>NUCLEOTIDE SEQUENCE</scope>
    <source>
        <strain evidence="4">JCM 15325</strain>
    </source>
</reference>
<proteinExistence type="predicted"/>
<accession>A0A917RZG7</accession>
<dbReference type="Gene3D" id="3.10.290.10">
    <property type="entry name" value="RNA-binding S4 domain"/>
    <property type="match status" value="1"/>
</dbReference>
<feature type="domain" description="Ribosome-associated protein quality control protein P2 RNA-binding" evidence="2">
    <location>
        <begin position="82"/>
        <end position="161"/>
    </location>
</feature>
<dbReference type="Pfam" id="PF21278">
    <property type="entry name" value="YlmH_1st"/>
    <property type="match status" value="1"/>
</dbReference>
<dbReference type="GO" id="GO:0003723">
    <property type="term" value="F:RNA binding"/>
    <property type="evidence" value="ECO:0007669"/>
    <property type="project" value="UniProtKB-KW"/>
</dbReference>
<keyword evidence="5" id="KW-1185">Reference proteome</keyword>
<dbReference type="Gene3D" id="3.30.70.330">
    <property type="match status" value="1"/>
</dbReference>
<dbReference type="CDD" id="cd00165">
    <property type="entry name" value="S4"/>
    <property type="match status" value="1"/>
</dbReference>
<protein>
    <submittedName>
        <fullName evidence="4">RNA-binding protein S4</fullName>
    </submittedName>
</protein>
<organism evidence="4 5">
    <name type="scientific">Sporolactobacillus putidus</name>
    <dbReference type="NCBI Taxonomy" id="492735"/>
    <lineage>
        <taxon>Bacteria</taxon>
        <taxon>Bacillati</taxon>
        <taxon>Bacillota</taxon>
        <taxon>Bacilli</taxon>
        <taxon>Bacillales</taxon>
        <taxon>Sporolactobacillaceae</taxon>
        <taxon>Sporolactobacillus</taxon>
    </lineage>
</organism>
<evidence type="ECO:0000313" key="4">
    <source>
        <dbReference type="EMBL" id="GGL44651.1"/>
    </source>
</evidence>
<dbReference type="InterPro" id="IPR036986">
    <property type="entry name" value="S4_RNA-bd_sf"/>
</dbReference>
<dbReference type="InterPro" id="IPR048443">
    <property type="entry name" value="RqcP2_N"/>
</dbReference>
<comment type="caution">
    <text evidence="4">The sequence shown here is derived from an EMBL/GenBank/DDBJ whole genome shotgun (WGS) entry which is preliminary data.</text>
</comment>
<dbReference type="SUPFAM" id="SSF55174">
    <property type="entry name" value="Alpha-L RNA-binding motif"/>
    <property type="match status" value="1"/>
</dbReference>
<dbReference type="Proteomes" id="UP000654670">
    <property type="component" value="Unassembled WGS sequence"/>
</dbReference>
<dbReference type="Pfam" id="PF17774">
    <property type="entry name" value="YlmH_RBD"/>
    <property type="match status" value="1"/>
</dbReference>
<sequence length="257" mass="29245">MSVYEHFRREERPIIDHFLDMKDQVSRYYVSKLTDFLDPRQQKILRSVMGGDQETTLSLSGGYAEAERKRALILPPYSEVQDQDFELSCIEVDYPARFADLSHAQLLGALLGTGIVRSKLGDLIVSDGRIQFIAAREVENFLLMNLTSVGKTGVICRKIDQTSLIHSGENWQEHEGTVASLRLDAVMAEIYHLSRSKVSELVERGMAKVNWQIADRRDFYIEDGDTLSLRGHGRSKIIAIDGLTKKNKIRLRYGKLK</sequence>
<gene>
    <name evidence="4" type="ORF">GCM10007968_05890</name>
</gene>
<dbReference type="PROSITE" id="PS50889">
    <property type="entry name" value="S4"/>
    <property type="match status" value="1"/>
</dbReference>
<dbReference type="RefSeq" id="WP_188801587.1">
    <property type="nucleotide sequence ID" value="NZ_BMOK01000002.1"/>
</dbReference>
<evidence type="ECO:0000259" key="2">
    <source>
        <dbReference type="Pfam" id="PF17774"/>
    </source>
</evidence>
<name>A0A917RZG7_9BACL</name>
<dbReference type="AlphaFoldDB" id="A0A917RZG7"/>
<dbReference type="EMBL" id="BMOK01000002">
    <property type="protein sequence ID" value="GGL44651.1"/>
    <property type="molecule type" value="Genomic_DNA"/>
</dbReference>
<evidence type="ECO:0000256" key="1">
    <source>
        <dbReference type="PROSITE-ProRule" id="PRU00182"/>
    </source>
</evidence>
<dbReference type="Gene3D" id="3.30.1370.160">
    <property type="match status" value="1"/>
</dbReference>
<dbReference type="InterPro" id="IPR012677">
    <property type="entry name" value="Nucleotide-bd_a/b_plait_sf"/>
</dbReference>
<keyword evidence="1" id="KW-0694">RNA-binding</keyword>
<dbReference type="InterPro" id="IPR040591">
    <property type="entry name" value="RqcP2_RBD"/>
</dbReference>
<evidence type="ECO:0000259" key="3">
    <source>
        <dbReference type="Pfam" id="PF21278"/>
    </source>
</evidence>
<feature type="domain" description="Ribosome-associated protein quality control protein P2 N-terminal" evidence="3">
    <location>
        <begin position="10"/>
        <end position="75"/>
    </location>
</feature>
<reference evidence="4" key="2">
    <citation type="submission" date="2020-09" db="EMBL/GenBank/DDBJ databases">
        <authorList>
            <person name="Sun Q."/>
            <person name="Ohkuma M."/>
        </authorList>
    </citation>
    <scope>NUCLEOTIDE SEQUENCE</scope>
    <source>
        <strain evidence="4">JCM 15325</strain>
    </source>
</reference>